<dbReference type="CDD" id="cd02440">
    <property type="entry name" value="AdoMet_MTases"/>
    <property type="match status" value="1"/>
</dbReference>
<sequence>MTDTKIQEKLKPGLKLEDFQKDGDIYLALNPDYVSGDNAKYMTMYNRFARWYDMSEKWLGGLLYGKTVDKLRRDLMTEIEWKDHLSVLYVSIGTGHDLRYIPENIDLKSLDFVGADISIGMLKKCQKSCAKKTNLKLFHACAEDLPFADNSFDIVYHIGGINFFSDKAKAMQEMLRVAKPGTKIMISDETADYVDQQYKKNHFSKNYFKDATVDLGEIEAAIPAGVKEKELKLLWDGKFYALTFRK</sequence>
<accession>A0A3P1S5S6</accession>
<organism evidence="2 3">
    <name type="scientific">Streptococcus sanguinis</name>
    <dbReference type="NCBI Taxonomy" id="1305"/>
    <lineage>
        <taxon>Bacteria</taxon>
        <taxon>Bacillati</taxon>
        <taxon>Bacillota</taxon>
        <taxon>Bacilli</taxon>
        <taxon>Lactobacillales</taxon>
        <taxon>Streptococcaceae</taxon>
        <taxon>Streptococcus</taxon>
    </lineage>
</organism>
<dbReference type="PANTHER" id="PTHR43591">
    <property type="entry name" value="METHYLTRANSFERASE"/>
    <property type="match status" value="1"/>
</dbReference>
<keyword evidence="2" id="KW-0489">Methyltransferase</keyword>
<evidence type="ECO:0000313" key="3">
    <source>
        <dbReference type="Proteomes" id="UP000277597"/>
    </source>
</evidence>
<name>A0A3P1S5S6_STRSA</name>
<dbReference type="Proteomes" id="UP000277597">
    <property type="component" value="Unassembled WGS sequence"/>
</dbReference>
<proteinExistence type="predicted"/>
<dbReference type="InterPro" id="IPR029063">
    <property type="entry name" value="SAM-dependent_MTases_sf"/>
</dbReference>
<gene>
    <name evidence="2" type="ORF">EII39_05545</name>
</gene>
<dbReference type="Gene3D" id="3.40.50.150">
    <property type="entry name" value="Vaccinia Virus protein VP39"/>
    <property type="match status" value="1"/>
</dbReference>
<dbReference type="PANTHER" id="PTHR43591:SF24">
    <property type="entry name" value="2-METHOXY-6-POLYPRENYL-1,4-BENZOQUINOL METHYLASE, MITOCHONDRIAL"/>
    <property type="match status" value="1"/>
</dbReference>
<dbReference type="AlphaFoldDB" id="A0A3P1S5S6"/>
<dbReference type="EMBL" id="RQZI01000004">
    <property type="protein sequence ID" value="RRC92621.1"/>
    <property type="molecule type" value="Genomic_DNA"/>
</dbReference>
<dbReference type="GO" id="GO:0008757">
    <property type="term" value="F:S-adenosylmethionine-dependent methyltransferase activity"/>
    <property type="evidence" value="ECO:0007669"/>
    <property type="project" value="InterPro"/>
</dbReference>
<protein>
    <submittedName>
        <fullName evidence="2">Class I SAM-dependent methyltransferase</fullName>
    </submittedName>
</protein>
<dbReference type="GO" id="GO:0032259">
    <property type="term" value="P:methylation"/>
    <property type="evidence" value="ECO:0007669"/>
    <property type="project" value="UniProtKB-KW"/>
</dbReference>
<reference evidence="2 3" key="1">
    <citation type="submission" date="2018-11" db="EMBL/GenBank/DDBJ databases">
        <title>Genomes From Bacteria Associated with the Canine Oral Cavity: a Test Case for Automated Genome-Based Taxonomic Assignment.</title>
        <authorList>
            <person name="Coil D.A."/>
            <person name="Jospin G."/>
            <person name="Darling A.E."/>
            <person name="Wallis C."/>
            <person name="Davis I.J."/>
            <person name="Harris S."/>
            <person name="Eisen J.A."/>
            <person name="Holcombe L.J."/>
            <person name="O'Flynn C."/>
        </authorList>
    </citation>
    <scope>NUCLEOTIDE SEQUENCE [LARGE SCALE GENOMIC DNA]</scope>
    <source>
        <strain evidence="2 3">OH953</strain>
    </source>
</reference>
<dbReference type="SUPFAM" id="SSF53335">
    <property type="entry name" value="S-adenosyl-L-methionine-dependent methyltransferases"/>
    <property type="match status" value="1"/>
</dbReference>
<dbReference type="RefSeq" id="WP_049544070.1">
    <property type="nucleotide sequence ID" value="NZ_JALDUY010000001.1"/>
</dbReference>
<evidence type="ECO:0000259" key="1">
    <source>
        <dbReference type="Pfam" id="PF08241"/>
    </source>
</evidence>
<feature type="domain" description="Methyltransferase type 11" evidence="1">
    <location>
        <begin position="89"/>
        <end position="185"/>
    </location>
</feature>
<keyword evidence="2" id="KW-0808">Transferase</keyword>
<dbReference type="Pfam" id="PF08241">
    <property type="entry name" value="Methyltransf_11"/>
    <property type="match status" value="1"/>
</dbReference>
<comment type="caution">
    <text evidence="2">The sequence shown here is derived from an EMBL/GenBank/DDBJ whole genome shotgun (WGS) entry which is preliminary data.</text>
</comment>
<dbReference type="InterPro" id="IPR013216">
    <property type="entry name" value="Methyltransf_11"/>
</dbReference>
<evidence type="ECO:0000313" key="2">
    <source>
        <dbReference type="EMBL" id="RRC92621.1"/>
    </source>
</evidence>